<gene>
    <name evidence="2" type="ORF">OBRU01_27377</name>
</gene>
<dbReference type="EMBL" id="JTDY01025609">
    <property type="protein sequence ID" value="KOA95827.1"/>
    <property type="molecule type" value="Genomic_DNA"/>
</dbReference>
<dbReference type="Pfam" id="PF05699">
    <property type="entry name" value="Dimer_Tnp_hAT"/>
    <property type="match status" value="1"/>
</dbReference>
<proteinExistence type="predicted"/>
<feature type="domain" description="HAT C-terminal dimerisation" evidence="1">
    <location>
        <begin position="26"/>
        <end position="76"/>
    </location>
</feature>
<dbReference type="SUPFAM" id="SSF53098">
    <property type="entry name" value="Ribonuclease H-like"/>
    <property type="match status" value="1"/>
</dbReference>
<evidence type="ECO:0000259" key="1">
    <source>
        <dbReference type="Pfam" id="PF05699"/>
    </source>
</evidence>
<dbReference type="AlphaFoldDB" id="A0A0L7FH30"/>
<sequence>MEQFASQRMEEYIVQRTILGRDAGGNKRFGAISKFALAVLTMPLSNATVERAFSIYSIIKSKLRNRLSFEMLQHLML</sequence>
<evidence type="ECO:0000313" key="3">
    <source>
        <dbReference type="Proteomes" id="UP000037510"/>
    </source>
</evidence>
<dbReference type="InterPro" id="IPR012337">
    <property type="entry name" value="RNaseH-like_sf"/>
</dbReference>
<evidence type="ECO:0000313" key="2">
    <source>
        <dbReference type="EMBL" id="KOA95827.1"/>
    </source>
</evidence>
<protein>
    <recommendedName>
        <fullName evidence="1">HAT C-terminal dimerisation domain-containing protein</fullName>
    </recommendedName>
</protein>
<dbReference type="InterPro" id="IPR008906">
    <property type="entry name" value="HATC_C_dom"/>
</dbReference>
<comment type="caution">
    <text evidence="2">The sequence shown here is derived from an EMBL/GenBank/DDBJ whole genome shotgun (WGS) entry which is preliminary data.</text>
</comment>
<organism evidence="2 3">
    <name type="scientific">Operophtera brumata</name>
    <name type="common">Winter moth</name>
    <name type="synonym">Phalaena brumata</name>
    <dbReference type="NCBI Taxonomy" id="104452"/>
    <lineage>
        <taxon>Eukaryota</taxon>
        <taxon>Metazoa</taxon>
        <taxon>Ecdysozoa</taxon>
        <taxon>Arthropoda</taxon>
        <taxon>Hexapoda</taxon>
        <taxon>Insecta</taxon>
        <taxon>Pterygota</taxon>
        <taxon>Neoptera</taxon>
        <taxon>Endopterygota</taxon>
        <taxon>Lepidoptera</taxon>
        <taxon>Glossata</taxon>
        <taxon>Ditrysia</taxon>
        <taxon>Geometroidea</taxon>
        <taxon>Geometridae</taxon>
        <taxon>Larentiinae</taxon>
        <taxon>Operophtera</taxon>
    </lineage>
</organism>
<dbReference type="GO" id="GO:0046983">
    <property type="term" value="F:protein dimerization activity"/>
    <property type="evidence" value="ECO:0007669"/>
    <property type="project" value="InterPro"/>
</dbReference>
<accession>A0A0L7FH30</accession>
<name>A0A0L7FH30_OPEBR</name>
<keyword evidence="3" id="KW-1185">Reference proteome</keyword>
<dbReference type="STRING" id="104452.A0A0L7FH30"/>
<feature type="non-terminal residue" evidence="2">
    <location>
        <position position="77"/>
    </location>
</feature>
<dbReference type="Proteomes" id="UP000037510">
    <property type="component" value="Unassembled WGS sequence"/>
</dbReference>
<reference evidence="2 3" key="1">
    <citation type="journal article" date="2015" name="Genome Biol. Evol.">
        <title>The genome of winter moth (Operophtera brumata) provides a genomic perspective on sexual dimorphism and phenology.</title>
        <authorList>
            <person name="Derks M.F."/>
            <person name="Smit S."/>
            <person name="Salis L."/>
            <person name="Schijlen E."/>
            <person name="Bossers A."/>
            <person name="Mateman C."/>
            <person name="Pijl A.S."/>
            <person name="de Ridder D."/>
            <person name="Groenen M.A."/>
            <person name="Visser M.E."/>
            <person name="Megens H.J."/>
        </authorList>
    </citation>
    <scope>NUCLEOTIDE SEQUENCE [LARGE SCALE GENOMIC DNA]</scope>
    <source>
        <strain evidence="2">WM2013NL</strain>
        <tissue evidence="2">Head and thorax</tissue>
    </source>
</reference>